<organism evidence="1 2">
    <name type="scientific">Asparagus officinalis</name>
    <name type="common">Garden asparagus</name>
    <dbReference type="NCBI Taxonomy" id="4686"/>
    <lineage>
        <taxon>Eukaryota</taxon>
        <taxon>Viridiplantae</taxon>
        <taxon>Streptophyta</taxon>
        <taxon>Embryophyta</taxon>
        <taxon>Tracheophyta</taxon>
        <taxon>Spermatophyta</taxon>
        <taxon>Magnoliopsida</taxon>
        <taxon>Liliopsida</taxon>
        <taxon>Asparagales</taxon>
        <taxon>Asparagaceae</taxon>
        <taxon>Asparagoideae</taxon>
        <taxon>Asparagus</taxon>
    </lineage>
</organism>
<name>A0A5P1FFA9_ASPOF</name>
<keyword evidence="2" id="KW-1185">Reference proteome</keyword>
<proteinExistence type="predicted"/>
<dbReference type="AlphaFoldDB" id="A0A5P1FFA9"/>
<evidence type="ECO:0000313" key="2">
    <source>
        <dbReference type="Proteomes" id="UP000243459"/>
    </source>
</evidence>
<gene>
    <name evidence="1" type="ORF">A4U43_C03F31660</name>
</gene>
<protein>
    <submittedName>
        <fullName evidence="1">Uncharacterized protein</fullName>
    </submittedName>
</protein>
<sequence>MKSCKDLVEMSCRRDFMFSRERRSQSLANEDLQSLLIFLISFKPFPIFGQSKTWWNKRKKIATSCNQLMSKVNEKRKDLSVEMLMRKRVAPLSQGYDISDGANYLRWLLSHAR</sequence>
<accession>A0A5P1FFA9</accession>
<evidence type="ECO:0000313" key="1">
    <source>
        <dbReference type="EMBL" id="ONK76744.1"/>
    </source>
</evidence>
<reference evidence="2" key="1">
    <citation type="journal article" date="2017" name="Nat. Commun.">
        <title>The asparagus genome sheds light on the origin and evolution of a young Y chromosome.</title>
        <authorList>
            <person name="Harkess A."/>
            <person name="Zhou J."/>
            <person name="Xu C."/>
            <person name="Bowers J.E."/>
            <person name="Van der Hulst R."/>
            <person name="Ayyampalayam S."/>
            <person name="Mercati F."/>
            <person name="Riccardi P."/>
            <person name="McKain M.R."/>
            <person name="Kakrana A."/>
            <person name="Tang H."/>
            <person name="Ray J."/>
            <person name="Groenendijk J."/>
            <person name="Arikit S."/>
            <person name="Mathioni S.M."/>
            <person name="Nakano M."/>
            <person name="Shan H."/>
            <person name="Telgmann-Rauber A."/>
            <person name="Kanno A."/>
            <person name="Yue Z."/>
            <person name="Chen H."/>
            <person name="Li W."/>
            <person name="Chen Y."/>
            <person name="Xu X."/>
            <person name="Zhang Y."/>
            <person name="Luo S."/>
            <person name="Chen H."/>
            <person name="Gao J."/>
            <person name="Mao Z."/>
            <person name="Pires J.C."/>
            <person name="Luo M."/>
            <person name="Kudrna D."/>
            <person name="Wing R.A."/>
            <person name="Meyers B.C."/>
            <person name="Yi K."/>
            <person name="Kong H."/>
            <person name="Lavrijsen P."/>
            <person name="Sunseri F."/>
            <person name="Falavigna A."/>
            <person name="Ye Y."/>
            <person name="Leebens-Mack J.H."/>
            <person name="Chen G."/>
        </authorList>
    </citation>
    <scope>NUCLEOTIDE SEQUENCE [LARGE SCALE GENOMIC DNA]</scope>
    <source>
        <strain evidence="2">cv. DH0086</strain>
    </source>
</reference>
<dbReference type="Gramene" id="ONK76744">
    <property type="protein sequence ID" value="ONK76744"/>
    <property type="gene ID" value="A4U43_C03F31660"/>
</dbReference>
<dbReference type="Proteomes" id="UP000243459">
    <property type="component" value="Chromosome 3"/>
</dbReference>
<dbReference type="EMBL" id="CM007383">
    <property type="protein sequence ID" value="ONK76744.1"/>
    <property type="molecule type" value="Genomic_DNA"/>
</dbReference>